<feature type="compositionally biased region" description="Acidic residues" evidence="5">
    <location>
        <begin position="168"/>
        <end position="177"/>
    </location>
</feature>
<dbReference type="InterPro" id="IPR004181">
    <property type="entry name" value="Znf_MIZ"/>
</dbReference>
<dbReference type="PANTHER" id="PTHR10782:SF4">
    <property type="entry name" value="TONALLI, ISOFORM E"/>
    <property type="match status" value="1"/>
</dbReference>
<feature type="compositionally biased region" description="Low complexity" evidence="5">
    <location>
        <begin position="13"/>
        <end position="37"/>
    </location>
</feature>
<evidence type="ECO:0000256" key="4">
    <source>
        <dbReference type="PROSITE-ProRule" id="PRU00452"/>
    </source>
</evidence>
<proteinExistence type="predicted"/>
<sequence length="812" mass="87844">MSTNKTTTQDTPAAEASTSVASASASASALASASESVGQKQKQVVESAGSGTTVAGTTVTGTTDTGTTETQHQLEQAIGRGRVAAAEESASTSAKDKDKDKSGETTAGVRATAGSTSSSASAPQGGNNNSNTTTMGSLVSKGTEAIANAASGSTEVTRKSAGTIVIDLDDSDEDDDGKDDHNNDTNKNKNMASSVAGTSNGITNTTAGIKEKHENLEARGDNTTNNNGKGTTNAKEAAADAKERLPNLLIRPTEEVLPAIQNKLSVTERKFIIQALPRSPRKRLSGNNPKRNQYHSNVTINFLADDKHTAGRCQNSMNMGIMGLLSNSLHPRGMMQAHFYTAIGQWNGHEASPTTKSLGLIEGPILDNVHSRFAKWDPYWNVVKDVSIIPLHADFNAQRHMNPPGYVYEAGYTTSIIQKLNRTSSYRDEGSEMPVSTCRLLTRLDMNANGDNYQHFWKGMSFGKLPSSGVHGQFQNGERRLMLRALPLTIPEKYKKSRADTHLWPKGTFVQYKNVPTNPLGRDAGGAGTLPVPIVQRKQQSHDRNLWKGMCHMLDLTPHVTNGRNPMDISICTKDSDEYAFQLAICDYVSPDALMLQLMNNNDKIHNGGGVGSTGITKLTPEEGLALLQKNLDDKDTVVLDDSDGEDDDNDGKDKDTTTNSDADSVYLTCSLVCSVSLRPIQIPVRGKNCKHMQCFDLSNYLATNSVINGNRWRCMVCEDFLPVQDLMVDGFISKILDKHRHEVSSARDKVEIYRDGSWKLLNENRLRYGSKKRPSVSSSDLAGDSKRAKTNGGNSKNAAPAVVIDILDDDE</sequence>
<feature type="compositionally biased region" description="Basic and acidic residues" evidence="5">
    <location>
        <begin position="178"/>
        <end position="187"/>
    </location>
</feature>
<dbReference type="GO" id="GO:0016925">
    <property type="term" value="P:protein sumoylation"/>
    <property type="evidence" value="ECO:0007669"/>
    <property type="project" value="TreeGrafter"/>
</dbReference>
<feature type="compositionally biased region" description="Low complexity" evidence="5">
    <location>
        <begin position="84"/>
        <end position="93"/>
    </location>
</feature>
<dbReference type="AlphaFoldDB" id="A0A7S3Q2U9"/>
<feature type="compositionally biased region" description="Basic and acidic residues" evidence="5">
    <location>
        <begin position="209"/>
        <end position="220"/>
    </location>
</feature>
<dbReference type="EMBL" id="HBIO01010682">
    <property type="protein sequence ID" value="CAE0463431.1"/>
    <property type="molecule type" value="Transcribed_RNA"/>
</dbReference>
<evidence type="ECO:0000256" key="1">
    <source>
        <dbReference type="ARBA" id="ARBA00022723"/>
    </source>
</evidence>
<gene>
    <name evidence="7" type="ORF">CDEB00056_LOCUS8272</name>
</gene>
<feature type="compositionally biased region" description="Basic and acidic residues" evidence="5">
    <location>
        <begin position="94"/>
        <end position="103"/>
    </location>
</feature>
<protein>
    <recommendedName>
        <fullName evidence="6">SP-RING-type domain-containing protein</fullName>
    </recommendedName>
</protein>
<name>A0A7S3Q2U9_9STRA</name>
<feature type="domain" description="SP-RING-type" evidence="6">
    <location>
        <begin position="659"/>
        <end position="742"/>
    </location>
</feature>
<keyword evidence="1" id="KW-0479">Metal-binding</keyword>
<evidence type="ECO:0000256" key="2">
    <source>
        <dbReference type="ARBA" id="ARBA00022771"/>
    </source>
</evidence>
<feature type="compositionally biased region" description="Low complexity" evidence="5">
    <location>
        <begin position="222"/>
        <end position="233"/>
    </location>
</feature>
<dbReference type="InterPro" id="IPR013083">
    <property type="entry name" value="Znf_RING/FYVE/PHD"/>
</dbReference>
<dbReference type="CDD" id="cd16650">
    <property type="entry name" value="SP-RING_PIAS-like"/>
    <property type="match status" value="1"/>
</dbReference>
<feature type="region of interest" description="Disordered" evidence="5">
    <location>
        <begin position="168"/>
        <end position="238"/>
    </location>
</feature>
<evidence type="ECO:0000256" key="3">
    <source>
        <dbReference type="ARBA" id="ARBA00022833"/>
    </source>
</evidence>
<feature type="compositionally biased region" description="Polar residues" evidence="5">
    <location>
        <begin position="1"/>
        <end position="11"/>
    </location>
</feature>
<dbReference type="GO" id="GO:0000785">
    <property type="term" value="C:chromatin"/>
    <property type="evidence" value="ECO:0007669"/>
    <property type="project" value="TreeGrafter"/>
</dbReference>
<dbReference type="PANTHER" id="PTHR10782">
    <property type="entry name" value="ZINC FINGER MIZ DOMAIN-CONTAINING PROTEIN"/>
    <property type="match status" value="1"/>
</dbReference>
<feature type="compositionally biased region" description="Low complexity" evidence="5">
    <location>
        <begin position="46"/>
        <end position="70"/>
    </location>
</feature>
<feature type="region of interest" description="Disordered" evidence="5">
    <location>
        <begin position="771"/>
        <end position="798"/>
    </location>
</feature>
<organism evidence="7">
    <name type="scientific">Chaetoceros debilis</name>
    <dbReference type="NCBI Taxonomy" id="122233"/>
    <lineage>
        <taxon>Eukaryota</taxon>
        <taxon>Sar</taxon>
        <taxon>Stramenopiles</taxon>
        <taxon>Ochrophyta</taxon>
        <taxon>Bacillariophyta</taxon>
        <taxon>Coscinodiscophyceae</taxon>
        <taxon>Chaetocerotophycidae</taxon>
        <taxon>Chaetocerotales</taxon>
        <taxon>Chaetocerotaceae</taxon>
        <taxon>Chaetoceros</taxon>
    </lineage>
</organism>
<keyword evidence="3" id="KW-0862">Zinc</keyword>
<dbReference type="GO" id="GO:0008270">
    <property type="term" value="F:zinc ion binding"/>
    <property type="evidence" value="ECO:0007669"/>
    <property type="project" value="UniProtKB-KW"/>
</dbReference>
<feature type="region of interest" description="Disordered" evidence="5">
    <location>
        <begin position="638"/>
        <end position="659"/>
    </location>
</feature>
<dbReference type="PROSITE" id="PS51044">
    <property type="entry name" value="ZF_SP_RING"/>
    <property type="match status" value="1"/>
</dbReference>
<feature type="compositionally biased region" description="Polar residues" evidence="5">
    <location>
        <begin position="191"/>
        <end position="207"/>
    </location>
</feature>
<feature type="compositionally biased region" description="Low complexity" evidence="5">
    <location>
        <begin position="105"/>
        <end position="136"/>
    </location>
</feature>
<dbReference type="Pfam" id="PF02891">
    <property type="entry name" value="zf-MIZ"/>
    <property type="match status" value="1"/>
</dbReference>
<accession>A0A7S3Q2U9</accession>
<dbReference type="Gene3D" id="3.30.40.10">
    <property type="entry name" value="Zinc/RING finger domain, C3HC4 (zinc finger)"/>
    <property type="match status" value="1"/>
</dbReference>
<keyword evidence="2 4" id="KW-0863">Zinc-finger</keyword>
<reference evidence="7" key="1">
    <citation type="submission" date="2021-01" db="EMBL/GenBank/DDBJ databases">
        <authorList>
            <person name="Corre E."/>
            <person name="Pelletier E."/>
            <person name="Niang G."/>
            <person name="Scheremetjew M."/>
            <person name="Finn R."/>
            <person name="Kale V."/>
            <person name="Holt S."/>
            <person name="Cochrane G."/>
            <person name="Meng A."/>
            <person name="Brown T."/>
            <person name="Cohen L."/>
        </authorList>
    </citation>
    <scope>NUCLEOTIDE SEQUENCE</scope>
    <source>
        <strain evidence="7">MM31A-1</strain>
    </source>
</reference>
<feature type="compositionally biased region" description="Acidic residues" evidence="5">
    <location>
        <begin position="639"/>
        <end position="651"/>
    </location>
</feature>
<dbReference type="GO" id="GO:0061665">
    <property type="term" value="F:SUMO ligase activity"/>
    <property type="evidence" value="ECO:0007669"/>
    <property type="project" value="TreeGrafter"/>
</dbReference>
<evidence type="ECO:0000256" key="5">
    <source>
        <dbReference type="SAM" id="MobiDB-lite"/>
    </source>
</evidence>
<evidence type="ECO:0000259" key="6">
    <source>
        <dbReference type="PROSITE" id="PS51044"/>
    </source>
</evidence>
<feature type="region of interest" description="Disordered" evidence="5">
    <location>
        <begin position="1"/>
        <end position="136"/>
    </location>
</feature>
<evidence type="ECO:0000313" key="7">
    <source>
        <dbReference type="EMBL" id="CAE0463431.1"/>
    </source>
</evidence>